<gene>
    <name evidence="2" type="ORF">H3309_16425</name>
</gene>
<proteinExistence type="predicted"/>
<accession>A0A7G5IHL4</accession>
<feature type="domain" description="PASTA" evidence="1">
    <location>
        <begin position="301"/>
        <end position="363"/>
    </location>
</feature>
<dbReference type="KEGG" id="sand:H3309_16425"/>
<evidence type="ECO:0000313" key="2">
    <source>
        <dbReference type="EMBL" id="QMW22856.1"/>
    </source>
</evidence>
<dbReference type="InterPro" id="IPR005543">
    <property type="entry name" value="PASTA_dom"/>
</dbReference>
<sequence>MSTSFQWFARLLDGDAKPVSAVKVEVQLFDLAGGAWTAFGGAESDGDGRLRGKGEIADDSVAVAPAMRLVEAGTTTVLSATPGITRSARGLLNVDFGELTRLPPETHFTLARAAGRFGGRDRFTIGGVARGVTVAGGTAASDTATSETGASDSGGDDRIAAANLLAAREAVLASRERLLAERERTFTTVRGAADAASAATAPGLATAATAAALGGDGGVVGMRDLAIGLGTQLDDAQVALKSRGFSLGAVSIVARGAAVGDGTQMRFLGAEELKSATGAAISEFKVNMAPDSERAADTGLRVPDVSQLTENAARRVLASVGLVLEATYGSRALNPAAAEGQAMLQTPAAGTESSRGARVLVVFARGQG</sequence>
<dbReference type="RefSeq" id="WP_182296150.1">
    <property type="nucleotide sequence ID" value="NZ_CP059851.1"/>
</dbReference>
<dbReference type="CDD" id="cd06577">
    <property type="entry name" value="PASTA_pknB"/>
    <property type="match status" value="1"/>
</dbReference>
<dbReference type="Gene3D" id="3.30.10.20">
    <property type="match status" value="1"/>
</dbReference>
<organism evidence="2 3">
    <name type="scientific">Sandaracinobacteroides saxicola</name>
    <dbReference type="NCBI Taxonomy" id="2759707"/>
    <lineage>
        <taxon>Bacteria</taxon>
        <taxon>Pseudomonadati</taxon>
        <taxon>Pseudomonadota</taxon>
        <taxon>Alphaproteobacteria</taxon>
        <taxon>Sphingomonadales</taxon>
        <taxon>Sphingosinicellaceae</taxon>
        <taxon>Sandaracinobacteroides</taxon>
    </lineage>
</organism>
<dbReference type="AlphaFoldDB" id="A0A7G5IHL4"/>
<dbReference type="Proteomes" id="UP000515292">
    <property type="component" value="Chromosome"/>
</dbReference>
<dbReference type="Pfam" id="PF03793">
    <property type="entry name" value="PASTA"/>
    <property type="match status" value="1"/>
</dbReference>
<name>A0A7G5IHL4_9SPHN</name>
<evidence type="ECO:0000313" key="3">
    <source>
        <dbReference type="Proteomes" id="UP000515292"/>
    </source>
</evidence>
<keyword evidence="3" id="KW-1185">Reference proteome</keyword>
<evidence type="ECO:0000259" key="1">
    <source>
        <dbReference type="Pfam" id="PF03793"/>
    </source>
</evidence>
<dbReference type="EMBL" id="CP059851">
    <property type="protein sequence ID" value="QMW22856.1"/>
    <property type="molecule type" value="Genomic_DNA"/>
</dbReference>
<reference evidence="2 3" key="1">
    <citation type="submission" date="2020-07" db="EMBL/GenBank/DDBJ databases">
        <title>Complete genome sequence for Sandaracinobacter sp. M6.</title>
        <authorList>
            <person name="Tang Y."/>
            <person name="Liu Q."/>
            <person name="Guo Z."/>
            <person name="Lei P."/>
            <person name="Huang B."/>
        </authorList>
    </citation>
    <scope>NUCLEOTIDE SEQUENCE [LARGE SCALE GENOMIC DNA]</scope>
    <source>
        <strain evidence="2 3">M6</strain>
    </source>
</reference>
<protein>
    <recommendedName>
        <fullName evidence="1">PASTA domain-containing protein</fullName>
    </recommendedName>
</protein>